<keyword evidence="3" id="KW-1185">Reference proteome</keyword>
<sequence>MGVTFYFLQGSKGDKHSVKKMADKDEPEKVEAPKEESKVDKYQEKIPVYKKTSDEVSEYRKDKGGNGLYLVDPNNTDWWQKRAKDLNKDDWKEFRDKCFAEVESKKSEWESVLGSSGGYYASAEYVPKNTSFDFVALCVEKEEYLTSS</sequence>
<feature type="region of interest" description="Disordered" evidence="1">
    <location>
        <begin position="12"/>
        <end position="39"/>
    </location>
</feature>
<protein>
    <submittedName>
        <fullName evidence="2">Uncharacterized protein</fullName>
    </submittedName>
</protein>
<gene>
    <name evidence="2" type="ordered locus">MHC_01480</name>
</gene>
<evidence type="ECO:0000256" key="1">
    <source>
        <dbReference type="SAM" id="MobiDB-lite"/>
    </source>
</evidence>
<dbReference type="STRING" id="1111676.MHC_01480"/>
<accession>H6N690</accession>
<proteinExistence type="predicted"/>
<dbReference type="Proteomes" id="UP000009135">
    <property type="component" value="Chromosome"/>
</dbReference>
<dbReference type="AlphaFoldDB" id="H6N690"/>
<evidence type="ECO:0000313" key="2">
    <source>
        <dbReference type="EMBL" id="AEW45162.2"/>
    </source>
</evidence>
<name>H6N690_MYCHN</name>
<dbReference type="EMBL" id="CP003199">
    <property type="protein sequence ID" value="AEW45162.2"/>
    <property type="molecule type" value="Genomic_DNA"/>
</dbReference>
<evidence type="ECO:0000313" key="3">
    <source>
        <dbReference type="Proteomes" id="UP000009135"/>
    </source>
</evidence>
<organism evidence="2 3">
    <name type="scientific">Mycoplasma haemocanis (strain Illinois)</name>
    <dbReference type="NCBI Taxonomy" id="1111676"/>
    <lineage>
        <taxon>Bacteria</taxon>
        <taxon>Bacillati</taxon>
        <taxon>Mycoplasmatota</taxon>
        <taxon>Mollicutes</taxon>
        <taxon>Mycoplasmataceae</taxon>
        <taxon>Mycoplasma</taxon>
    </lineage>
</organism>
<dbReference type="KEGG" id="mhe:MHC_01480"/>
<reference evidence="2 3" key="1">
    <citation type="journal article" date="2012" name="J. Bacteriol.">
        <title>Complete genome sequence of Mycoplasma haemocanis strain Illinois.</title>
        <authorList>
            <person name="do Nascimento N.C."/>
            <person name="Guimaraes A.M."/>
            <person name="Santos A.P."/>
            <person name="Sanmiguel P.J."/>
            <person name="Messick J.B."/>
        </authorList>
    </citation>
    <scope>NUCLEOTIDE SEQUENCE [LARGE SCALE GENOMIC DNA]</scope>
    <source>
        <strain evidence="2 3">Illinois</strain>
    </source>
</reference>
<dbReference type="HOGENOM" id="CLU_147349_0_0_14"/>